<dbReference type="InterPro" id="IPR014284">
    <property type="entry name" value="RNA_pol_sigma-70_dom"/>
</dbReference>
<dbReference type="EMBL" id="JACJJW010000014">
    <property type="protein sequence ID" value="MBM6758374.1"/>
    <property type="molecule type" value="Genomic_DNA"/>
</dbReference>
<proteinExistence type="inferred from homology"/>
<dbReference type="PANTHER" id="PTHR43133">
    <property type="entry name" value="RNA POLYMERASE ECF-TYPE SIGMA FACTO"/>
    <property type="match status" value="1"/>
</dbReference>
<keyword evidence="8" id="KW-1185">Reference proteome</keyword>
<organism evidence="7 8">
    <name type="scientific">Bacteroides mediterraneensis</name>
    <dbReference type="NCBI Taxonomy" id="1841856"/>
    <lineage>
        <taxon>Bacteria</taxon>
        <taxon>Pseudomonadati</taxon>
        <taxon>Bacteroidota</taxon>
        <taxon>Bacteroidia</taxon>
        <taxon>Bacteroidales</taxon>
        <taxon>Bacteroidaceae</taxon>
        <taxon>Bacteroides</taxon>
    </lineage>
</organism>
<dbReference type="NCBIfam" id="TIGR02985">
    <property type="entry name" value="Sig70_bacteroi1"/>
    <property type="match status" value="1"/>
</dbReference>
<sequence>MGIDKKVFNDNFRYYYRPLCMYALHYVKDIDNAEDIVQDCFTEVWERKDSLEDVDNIRAYLYTMVRNRCGHFLKEKSKQQVDNDSLYELEDETHEEEEYEERSFLEARMLTAIESLPERCREALLLSRRDGLKHKEIAKSMSVSVNTVKNQISKALKIIRQSGNKVYVFFWG</sequence>
<dbReference type="CDD" id="cd06171">
    <property type="entry name" value="Sigma70_r4"/>
    <property type="match status" value="1"/>
</dbReference>
<dbReference type="InterPro" id="IPR039425">
    <property type="entry name" value="RNA_pol_sigma-70-like"/>
</dbReference>
<name>A0ABS2EVL8_9BACE</name>
<evidence type="ECO:0000313" key="8">
    <source>
        <dbReference type="Proteomes" id="UP000703295"/>
    </source>
</evidence>
<evidence type="ECO:0000256" key="1">
    <source>
        <dbReference type="ARBA" id="ARBA00010641"/>
    </source>
</evidence>
<evidence type="ECO:0000256" key="4">
    <source>
        <dbReference type="ARBA" id="ARBA00023163"/>
    </source>
</evidence>
<dbReference type="InterPro" id="IPR013324">
    <property type="entry name" value="RNA_pol_sigma_r3/r4-like"/>
</dbReference>
<dbReference type="PANTHER" id="PTHR43133:SF46">
    <property type="entry name" value="RNA POLYMERASE SIGMA-70 FACTOR ECF SUBFAMILY"/>
    <property type="match status" value="1"/>
</dbReference>
<evidence type="ECO:0000256" key="3">
    <source>
        <dbReference type="ARBA" id="ARBA00023082"/>
    </source>
</evidence>
<dbReference type="InterPro" id="IPR014327">
    <property type="entry name" value="RNA_pol_sigma70_bacteroid"/>
</dbReference>
<dbReference type="Gene3D" id="1.10.1740.10">
    <property type="match status" value="1"/>
</dbReference>
<reference evidence="7 8" key="1">
    <citation type="journal article" date="2021" name="Sci. Rep.">
        <title>The distribution of antibiotic resistance genes in chicken gut microbiota commensals.</title>
        <authorList>
            <person name="Juricova H."/>
            <person name="Matiasovicova J."/>
            <person name="Kubasova T."/>
            <person name="Cejkova D."/>
            <person name="Rychlik I."/>
        </authorList>
    </citation>
    <scope>NUCLEOTIDE SEQUENCE [LARGE SCALE GENOMIC DNA]</scope>
    <source>
        <strain evidence="7 8">An801</strain>
    </source>
</reference>
<accession>A0ABS2EVL8</accession>
<feature type="domain" description="RNA polymerase sigma-70 region 2" evidence="5">
    <location>
        <begin position="12"/>
        <end position="77"/>
    </location>
</feature>
<dbReference type="Gene3D" id="1.10.10.10">
    <property type="entry name" value="Winged helix-like DNA-binding domain superfamily/Winged helix DNA-binding domain"/>
    <property type="match status" value="1"/>
</dbReference>
<evidence type="ECO:0000259" key="5">
    <source>
        <dbReference type="Pfam" id="PF04542"/>
    </source>
</evidence>
<dbReference type="InterPro" id="IPR013249">
    <property type="entry name" value="RNA_pol_sigma70_r4_t2"/>
</dbReference>
<keyword evidence="4" id="KW-0804">Transcription</keyword>
<evidence type="ECO:0000259" key="6">
    <source>
        <dbReference type="Pfam" id="PF08281"/>
    </source>
</evidence>
<comment type="similarity">
    <text evidence="1">Belongs to the sigma-70 factor family. ECF subfamily.</text>
</comment>
<keyword evidence="2" id="KW-0805">Transcription regulation</keyword>
<feature type="domain" description="RNA polymerase sigma factor 70 region 4 type 2" evidence="6">
    <location>
        <begin position="108"/>
        <end position="157"/>
    </location>
</feature>
<dbReference type="SUPFAM" id="SSF88659">
    <property type="entry name" value="Sigma3 and sigma4 domains of RNA polymerase sigma factors"/>
    <property type="match status" value="1"/>
</dbReference>
<evidence type="ECO:0000256" key="2">
    <source>
        <dbReference type="ARBA" id="ARBA00023015"/>
    </source>
</evidence>
<dbReference type="RefSeq" id="WP_204475568.1">
    <property type="nucleotide sequence ID" value="NZ_JACJJW010000014.1"/>
</dbReference>
<dbReference type="Proteomes" id="UP000703295">
    <property type="component" value="Unassembled WGS sequence"/>
</dbReference>
<dbReference type="SUPFAM" id="SSF88946">
    <property type="entry name" value="Sigma2 domain of RNA polymerase sigma factors"/>
    <property type="match status" value="1"/>
</dbReference>
<keyword evidence="3" id="KW-0731">Sigma factor</keyword>
<comment type="caution">
    <text evidence="7">The sequence shown here is derived from an EMBL/GenBank/DDBJ whole genome shotgun (WGS) entry which is preliminary data.</text>
</comment>
<protein>
    <submittedName>
        <fullName evidence="7">RNA polymerase sigma-70 factor</fullName>
    </submittedName>
</protein>
<dbReference type="Pfam" id="PF08281">
    <property type="entry name" value="Sigma70_r4_2"/>
    <property type="match status" value="1"/>
</dbReference>
<dbReference type="Pfam" id="PF04542">
    <property type="entry name" value="Sigma70_r2"/>
    <property type="match status" value="1"/>
</dbReference>
<dbReference type="NCBIfam" id="TIGR02937">
    <property type="entry name" value="sigma70-ECF"/>
    <property type="match status" value="1"/>
</dbReference>
<dbReference type="InterPro" id="IPR007627">
    <property type="entry name" value="RNA_pol_sigma70_r2"/>
</dbReference>
<evidence type="ECO:0000313" key="7">
    <source>
        <dbReference type="EMBL" id="MBM6758374.1"/>
    </source>
</evidence>
<dbReference type="InterPro" id="IPR036388">
    <property type="entry name" value="WH-like_DNA-bd_sf"/>
</dbReference>
<dbReference type="InterPro" id="IPR013325">
    <property type="entry name" value="RNA_pol_sigma_r2"/>
</dbReference>
<gene>
    <name evidence="7" type="ORF">H6A31_06710</name>
</gene>